<gene>
    <name evidence="1" type="ORF">M408DRAFT_33379</name>
</gene>
<accession>A0A0C3APY9</accession>
<reference evidence="1 2" key="1">
    <citation type="submission" date="2014-04" db="EMBL/GenBank/DDBJ databases">
        <authorList>
            <consortium name="DOE Joint Genome Institute"/>
            <person name="Kuo A."/>
            <person name="Zuccaro A."/>
            <person name="Kohler A."/>
            <person name="Nagy L.G."/>
            <person name="Floudas D."/>
            <person name="Copeland A."/>
            <person name="Barry K.W."/>
            <person name="Cichocki N."/>
            <person name="Veneault-Fourrey C."/>
            <person name="LaButti K."/>
            <person name="Lindquist E.A."/>
            <person name="Lipzen A."/>
            <person name="Lundell T."/>
            <person name="Morin E."/>
            <person name="Murat C."/>
            <person name="Sun H."/>
            <person name="Tunlid A."/>
            <person name="Henrissat B."/>
            <person name="Grigoriev I.V."/>
            <person name="Hibbett D.S."/>
            <person name="Martin F."/>
            <person name="Nordberg H.P."/>
            <person name="Cantor M.N."/>
            <person name="Hua S.X."/>
        </authorList>
    </citation>
    <scope>NUCLEOTIDE SEQUENCE [LARGE SCALE GENOMIC DNA]</scope>
    <source>
        <strain evidence="1 2">MAFF 305830</strain>
    </source>
</reference>
<dbReference type="PANTHER" id="PTHR33050">
    <property type="entry name" value="REVERSE TRANSCRIPTASE DOMAIN-CONTAINING PROTEIN"/>
    <property type="match status" value="1"/>
</dbReference>
<reference evidence="2" key="2">
    <citation type="submission" date="2015-01" db="EMBL/GenBank/DDBJ databases">
        <title>Evolutionary Origins and Diversification of the Mycorrhizal Mutualists.</title>
        <authorList>
            <consortium name="DOE Joint Genome Institute"/>
            <consortium name="Mycorrhizal Genomics Consortium"/>
            <person name="Kohler A."/>
            <person name="Kuo A."/>
            <person name="Nagy L.G."/>
            <person name="Floudas D."/>
            <person name="Copeland A."/>
            <person name="Barry K.W."/>
            <person name="Cichocki N."/>
            <person name="Veneault-Fourrey C."/>
            <person name="LaButti K."/>
            <person name="Lindquist E.A."/>
            <person name="Lipzen A."/>
            <person name="Lundell T."/>
            <person name="Morin E."/>
            <person name="Murat C."/>
            <person name="Riley R."/>
            <person name="Ohm R."/>
            <person name="Sun H."/>
            <person name="Tunlid A."/>
            <person name="Henrissat B."/>
            <person name="Grigoriev I.V."/>
            <person name="Hibbett D.S."/>
            <person name="Martin F."/>
        </authorList>
    </citation>
    <scope>NUCLEOTIDE SEQUENCE [LARGE SCALE GENOMIC DNA]</scope>
    <source>
        <strain evidence="2">MAFF 305830</strain>
    </source>
</reference>
<sequence length="171" mass="20019">LFHYIDDANGYDDNPVLVYYEPYNDFYPEKQVQLLQLWDELGIPHQKSKQVYGPVLDIVGLRVDATSMTITMSAERREELKKGIKTFLAANSRRRPLVEWQRMAGWMQWALNAYPLLRPAVTPLYHKTAGKTYRKAPVIINREVRHALQWFMERLDLAEGVSILDAEEWLP</sequence>
<dbReference type="InterPro" id="IPR052055">
    <property type="entry name" value="Hepadnavirus_pol/RT"/>
</dbReference>
<proteinExistence type="predicted"/>
<evidence type="ECO:0000313" key="2">
    <source>
        <dbReference type="Proteomes" id="UP000054097"/>
    </source>
</evidence>
<dbReference type="HOGENOM" id="CLU_134793_0_0_1"/>
<dbReference type="EMBL" id="KN824363">
    <property type="protein sequence ID" value="KIM22104.1"/>
    <property type="molecule type" value="Genomic_DNA"/>
</dbReference>
<organism evidence="1 2">
    <name type="scientific">Serendipita vermifera MAFF 305830</name>
    <dbReference type="NCBI Taxonomy" id="933852"/>
    <lineage>
        <taxon>Eukaryota</taxon>
        <taxon>Fungi</taxon>
        <taxon>Dikarya</taxon>
        <taxon>Basidiomycota</taxon>
        <taxon>Agaricomycotina</taxon>
        <taxon>Agaricomycetes</taxon>
        <taxon>Sebacinales</taxon>
        <taxon>Serendipitaceae</taxon>
        <taxon>Serendipita</taxon>
    </lineage>
</organism>
<name>A0A0C3APY9_SERVB</name>
<feature type="non-terminal residue" evidence="1">
    <location>
        <position position="1"/>
    </location>
</feature>
<dbReference type="AlphaFoldDB" id="A0A0C3APY9"/>
<dbReference type="Proteomes" id="UP000054097">
    <property type="component" value="Unassembled WGS sequence"/>
</dbReference>
<evidence type="ECO:0000313" key="1">
    <source>
        <dbReference type="EMBL" id="KIM22104.1"/>
    </source>
</evidence>
<protein>
    <recommendedName>
        <fullName evidence="3">Reverse transcriptase domain-containing protein</fullName>
    </recommendedName>
</protein>
<dbReference type="OrthoDB" id="198652at2759"/>
<dbReference type="STRING" id="933852.A0A0C3APY9"/>
<feature type="non-terminal residue" evidence="1">
    <location>
        <position position="171"/>
    </location>
</feature>
<evidence type="ECO:0008006" key="3">
    <source>
        <dbReference type="Google" id="ProtNLM"/>
    </source>
</evidence>
<keyword evidence="2" id="KW-1185">Reference proteome</keyword>
<dbReference type="PANTHER" id="PTHR33050:SF7">
    <property type="entry name" value="RIBONUCLEASE H"/>
    <property type="match status" value="1"/>
</dbReference>